<dbReference type="InterPro" id="IPR003607">
    <property type="entry name" value="HD/PDEase_dom"/>
</dbReference>
<evidence type="ECO:0000259" key="1">
    <source>
        <dbReference type="Pfam" id="PF01966"/>
    </source>
</evidence>
<name>A0A8J6IP18_9FIRM</name>
<dbReference type="Gene3D" id="1.10.3210.10">
    <property type="entry name" value="Hypothetical protein af1432"/>
    <property type="match status" value="1"/>
</dbReference>
<dbReference type="SUPFAM" id="SSF109604">
    <property type="entry name" value="HD-domain/PDEase-like"/>
    <property type="match status" value="1"/>
</dbReference>
<gene>
    <name evidence="2" type="ORF">H8K20_12420</name>
</gene>
<reference evidence="2" key="1">
    <citation type="submission" date="2020-08" db="EMBL/GenBank/DDBJ databases">
        <authorList>
            <person name="Liu C."/>
            <person name="Sun Q."/>
        </authorList>
    </citation>
    <scope>NUCLEOTIDE SEQUENCE</scope>
    <source>
        <strain evidence="2">NSJ-65</strain>
    </source>
</reference>
<protein>
    <submittedName>
        <fullName evidence="2">HD domain-containing protein</fullName>
    </submittedName>
</protein>
<proteinExistence type="predicted"/>
<evidence type="ECO:0000313" key="2">
    <source>
        <dbReference type="EMBL" id="MBC3517194.1"/>
    </source>
</evidence>
<evidence type="ECO:0000313" key="3">
    <source>
        <dbReference type="Proteomes" id="UP000597668"/>
    </source>
</evidence>
<dbReference type="Pfam" id="PF01966">
    <property type="entry name" value="HD"/>
    <property type="match status" value="1"/>
</dbReference>
<dbReference type="Proteomes" id="UP000597668">
    <property type="component" value="Unassembled WGS sequence"/>
</dbReference>
<dbReference type="RefSeq" id="WP_186488638.1">
    <property type="nucleotide sequence ID" value="NZ_JACOGI010000003.1"/>
</dbReference>
<dbReference type="EMBL" id="JACOGI010000003">
    <property type="protein sequence ID" value="MBC3517194.1"/>
    <property type="molecule type" value="Genomic_DNA"/>
</dbReference>
<sequence length="193" mass="22070">MSEFKQEFLQIYRTHIARTGADKLLAWLETTDFFTAPASTRFHGSYPGGLCEHSVHVYQRLRAEMAEDIKAHTQREESIAICALLHDLCKANFYKVSTRNVKNEQTGKWEKAPFYQVEDQFPYGHGEKSVFLIERFIRLSTEEAVAIRWHMGGYDEAVKGGSYAQSAAFDKYPLALALHLADMQATHMDEISD</sequence>
<comment type="caution">
    <text evidence="2">The sequence shown here is derived from an EMBL/GenBank/DDBJ whole genome shotgun (WGS) entry which is preliminary data.</text>
</comment>
<dbReference type="AlphaFoldDB" id="A0A8J6IP18"/>
<organism evidence="2 3">
    <name type="scientific">Neobittarella massiliensis</name>
    <name type="common">ex Bilen et al. 2018</name>
    <dbReference type="NCBI Taxonomy" id="2041842"/>
    <lineage>
        <taxon>Bacteria</taxon>
        <taxon>Bacillati</taxon>
        <taxon>Bacillota</taxon>
        <taxon>Clostridia</taxon>
        <taxon>Eubacteriales</taxon>
        <taxon>Oscillospiraceae</taxon>
        <taxon>Neobittarella (ex Bilen et al. 2018)</taxon>
    </lineage>
</organism>
<dbReference type="CDD" id="cd00077">
    <property type="entry name" value="HDc"/>
    <property type="match status" value="1"/>
</dbReference>
<accession>A0A8J6IP18</accession>
<keyword evidence="3" id="KW-1185">Reference proteome</keyword>
<feature type="domain" description="HD" evidence="1">
    <location>
        <begin position="52"/>
        <end position="166"/>
    </location>
</feature>
<dbReference type="InterPro" id="IPR006674">
    <property type="entry name" value="HD_domain"/>
</dbReference>